<feature type="region of interest" description="Disordered" evidence="1">
    <location>
        <begin position="31"/>
        <end position="54"/>
    </location>
</feature>
<dbReference type="Proteomes" id="UP000003416">
    <property type="component" value="Unassembled WGS sequence"/>
</dbReference>
<dbReference type="STRING" id="763034.HMPREF9446_02507"/>
<evidence type="ECO:0000256" key="1">
    <source>
        <dbReference type="SAM" id="MobiDB-lite"/>
    </source>
</evidence>
<evidence type="ECO:0000313" key="3">
    <source>
        <dbReference type="Proteomes" id="UP000003416"/>
    </source>
</evidence>
<protein>
    <submittedName>
        <fullName evidence="2">Uncharacterized protein</fullName>
    </submittedName>
</protein>
<organism evidence="2 3">
    <name type="scientific">Bacteroides fluxus YIT 12057</name>
    <dbReference type="NCBI Taxonomy" id="763034"/>
    <lineage>
        <taxon>Bacteria</taxon>
        <taxon>Pseudomonadati</taxon>
        <taxon>Bacteroidota</taxon>
        <taxon>Bacteroidia</taxon>
        <taxon>Bacteroidales</taxon>
        <taxon>Bacteroidaceae</taxon>
        <taxon>Bacteroides</taxon>
    </lineage>
</organism>
<gene>
    <name evidence="2" type="ORF">HMPREF9446_02507</name>
</gene>
<evidence type="ECO:0000313" key="2">
    <source>
        <dbReference type="EMBL" id="EGF56105.1"/>
    </source>
</evidence>
<comment type="caution">
    <text evidence="2">The sequence shown here is derived from an EMBL/GenBank/DDBJ whole genome shotgun (WGS) entry which is preliminary data.</text>
</comment>
<dbReference type="AlphaFoldDB" id="F3PUN4"/>
<dbReference type="EMBL" id="AFBN01000047">
    <property type="protein sequence ID" value="EGF56105.1"/>
    <property type="molecule type" value="Genomic_DNA"/>
</dbReference>
<name>F3PUN4_9BACE</name>
<accession>F3PUN4</accession>
<dbReference type="HOGENOM" id="CLU_3040380_0_0_10"/>
<sequence>MVINARAMANAQLPGQTRLKKTGDGIKFLHRTDEIRSPVSTSRESPCSPCSPLL</sequence>
<proteinExistence type="predicted"/>
<reference evidence="2 3" key="1">
    <citation type="submission" date="2011-02" db="EMBL/GenBank/DDBJ databases">
        <authorList>
            <person name="Weinstock G."/>
            <person name="Sodergren E."/>
            <person name="Clifton S."/>
            <person name="Fulton L."/>
            <person name="Fulton B."/>
            <person name="Courtney L."/>
            <person name="Fronick C."/>
            <person name="Harrison M."/>
            <person name="Strong C."/>
            <person name="Farmer C."/>
            <person name="Delahaunty K."/>
            <person name="Markovic C."/>
            <person name="Hall O."/>
            <person name="Minx P."/>
            <person name="Tomlinson C."/>
            <person name="Mitreva M."/>
            <person name="Hou S."/>
            <person name="Chen J."/>
            <person name="Wollam A."/>
            <person name="Pepin K.H."/>
            <person name="Johnson M."/>
            <person name="Bhonagiri V."/>
            <person name="Zhang X."/>
            <person name="Suruliraj S."/>
            <person name="Warren W."/>
            <person name="Chinwalla A."/>
            <person name="Mardis E.R."/>
            <person name="Wilson R.K."/>
        </authorList>
    </citation>
    <scope>NUCLEOTIDE SEQUENCE [LARGE SCALE GENOMIC DNA]</scope>
    <source>
        <strain evidence="2 3">YIT 12057</strain>
    </source>
</reference>
<keyword evidence="3" id="KW-1185">Reference proteome</keyword>